<proteinExistence type="predicted"/>
<keyword evidence="3" id="KW-0804">Transcription</keyword>
<accession>A0A4Q9QYL6</accession>
<dbReference type="InterPro" id="IPR014757">
    <property type="entry name" value="Tscrpt_reg_IclR_C"/>
</dbReference>
<keyword evidence="1" id="KW-0805">Transcription regulation</keyword>
<sequence length="317" mass="34160">MPPPMTATPVLSGSRSALATASMCGYMADSSLGTWRACPCRRGAQLASSPPGSLYHQVRKMADTLRGTHSLERAFQLLRRVAAAGAEGVTPTQLGALCDCSQPTTYRLLQYLRREGFVRPARRRGHYVLGYELFALGAQAGNASALREHARPVLLRLAQGFGDSFFLLVADGYQVLCLDMLAGELPVQSYSRAVGGRIPMGVGQASQVLLAWMPKAERNDILRHNAACLRLDYGLEPDRLAASLASVRRLGYASGLVDRRLPGYTGLAVPVLDVAGQPLGALSCALARPRMSATRRRLLAQAMQEEAVRLAGRLERG</sequence>
<feature type="domain" description="HTH iclR-type" evidence="4">
    <location>
        <begin position="68"/>
        <end position="131"/>
    </location>
</feature>
<dbReference type="GO" id="GO:0003677">
    <property type="term" value="F:DNA binding"/>
    <property type="evidence" value="ECO:0007669"/>
    <property type="project" value="UniProtKB-KW"/>
</dbReference>
<dbReference type="SUPFAM" id="SSF46785">
    <property type="entry name" value="Winged helix' DNA-binding domain"/>
    <property type="match status" value="1"/>
</dbReference>
<dbReference type="Pfam" id="PF01614">
    <property type="entry name" value="IclR_C"/>
    <property type="match status" value="1"/>
</dbReference>
<dbReference type="AlphaFoldDB" id="A0A4Q9QYL6"/>
<dbReference type="InterPro" id="IPR005471">
    <property type="entry name" value="Tscrpt_reg_IclR_N"/>
</dbReference>
<evidence type="ECO:0000259" key="4">
    <source>
        <dbReference type="PROSITE" id="PS51077"/>
    </source>
</evidence>
<dbReference type="GO" id="GO:0003700">
    <property type="term" value="F:DNA-binding transcription factor activity"/>
    <property type="evidence" value="ECO:0007669"/>
    <property type="project" value="TreeGrafter"/>
</dbReference>
<organism evidence="6 7">
    <name type="scientific">Phytopseudomonas dryadis</name>
    <dbReference type="NCBI Taxonomy" id="2487520"/>
    <lineage>
        <taxon>Bacteria</taxon>
        <taxon>Pseudomonadati</taxon>
        <taxon>Pseudomonadota</taxon>
        <taxon>Gammaproteobacteria</taxon>
        <taxon>Pseudomonadales</taxon>
        <taxon>Pseudomonadaceae</taxon>
        <taxon>Phytopseudomonas</taxon>
    </lineage>
</organism>
<dbReference type="PANTHER" id="PTHR30136:SF39">
    <property type="entry name" value="TRANSCRIPTIONAL REGULATORY PROTEIN"/>
    <property type="match status" value="1"/>
</dbReference>
<dbReference type="Gene3D" id="1.10.10.10">
    <property type="entry name" value="Winged helix-like DNA-binding domain superfamily/Winged helix DNA-binding domain"/>
    <property type="match status" value="1"/>
</dbReference>
<evidence type="ECO:0000259" key="5">
    <source>
        <dbReference type="PROSITE" id="PS51078"/>
    </source>
</evidence>
<dbReference type="OrthoDB" id="9807558at2"/>
<dbReference type="PROSITE" id="PS51078">
    <property type="entry name" value="ICLR_ED"/>
    <property type="match status" value="1"/>
</dbReference>
<dbReference type="Pfam" id="PF09339">
    <property type="entry name" value="HTH_IclR"/>
    <property type="match status" value="1"/>
</dbReference>
<protein>
    <submittedName>
        <fullName evidence="6">IclR family transcriptional regulator</fullName>
    </submittedName>
</protein>
<gene>
    <name evidence="6" type="ORF">DNK44_17150</name>
</gene>
<feature type="domain" description="IclR-ED" evidence="5">
    <location>
        <begin position="132"/>
        <end position="316"/>
    </location>
</feature>
<name>A0A4Q9QYL6_9GAMM</name>
<dbReference type="SMART" id="SM00346">
    <property type="entry name" value="HTH_ICLR"/>
    <property type="match status" value="1"/>
</dbReference>
<dbReference type="EMBL" id="QJUL01000026">
    <property type="protein sequence ID" value="TBU89229.1"/>
    <property type="molecule type" value="Genomic_DNA"/>
</dbReference>
<evidence type="ECO:0000256" key="1">
    <source>
        <dbReference type="ARBA" id="ARBA00023015"/>
    </source>
</evidence>
<evidence type="ECO:0000256" key="2">
    <source>
        <dbReference type="ARBA" id="ARBA00023125"/>
    </source>
</evidence>
<dbReference type="PANTHER" id="PTHR30136">
    <property type="entry name" value="HELIX-TURN-HELIX TRANSCRIPTIONAL REGULATOR, ICLR FAMILY"/>
    <property type="match status" value="1"/>
</dbReference>
<dbReference type="InterPro" id="IPR029016">
    <property type="entry name" value="GAF-like_dom_sf"/>
</dbReference>
<dbReference type="Gene3D" id="3.30.450.40">
    <property type="match status" value="1"/>
</dbReference>
<dbReference type="Proteomes" id="UP000293172">
    <property type="component" value="Unassembled WGS sequence"/>
</dbReference>
<evidence type="ECO:0000313" key="6">
    <source>
        <dbReference type="EMBL" id="TBU89229.1"/>
    </source>
</evidence>
<dbReference type="GO" id="GO:0045892">
    <property type="term" value="P:negative regulation of DNA-templated transcription"/>
    <property type="evidence" value="ECO:0007669"/>
    <property type="project" value="TreeGrafter"/>
</dbReference>
<keyword evidence="2" id="KW-0238">DNA-binding</keyword>
<dbReference type="SUPFAM" id="SSF55781">
    <property type="entry name" value="GAF domain-like"/>
    <property type="match status" value="1"/>
</dbReference>
<dbReference type="InterPro" id="IPR036390">
    <property type="entry name" value="WH_DNA-bd_sf"/>
</dbReference>
<reference evidence="6 7" key="1">
    <citation type="submission" date="2018-06" db="EMBL/GenBank/DDBJ databases">
        <title>Three novel Pseudomonas species isolated from symptomatic oak.</title>
        <authorList>
            <person name="Bueno-Gonzalez V."/>
            <person name="Brady C."/>
        </authorList>
    </citation>
    <scope>NUCLEOTIDE SEQUENCE [LARGE SCALE GENOMIC DNA]</scope>
    <source>
        <strain evidence="6 7">P6B</strain>
    </source>
</reference>
<dbReference type="PROSITE" id="PS51077">
    <property type="entry name" value="HTH_ICLR"/>
    <property type="match status" value="1"/>
</dbReference>
<dbReference type="InterPro" id="IPR036388">
    <property type="entry name" value="WH-like_DNA-bd_sf"/>
</dbReference>
<comment type="caution">
    <text evidence="6">The sequence shown here is derived from an EMBL/GenBank/DDBJ whole genome shotgun (WGS) entry which is preliminary data.</text>
</comment>
<evidence type="ECO:0000313" key="7">
    <source>
        <dbReference type="Proteomes" id="UP000293172"/>
    </source>
</evidence>
<evidence type="ECO:0000256" key="3">
    <source>
        <dbReference type="ARBA" id="ARBA00023163"/>
    </source>
</evidence>
<dbReference type="InterPro" id="IPR050707">
    <property type="entry name" value="HTH_MetabolicPath_Reg"/>
</dbReference>